<evidence type="ECO:0000256" key="9">
    <source>
        <dbReference type="ARBA" id="ARBA00022741"/>
    </source>
</evidence>
<organism evidence="21 22">
    <name type="scientific">Adineta ricciae</name>
    <name type="common">Rotifer</name>
    <dbReference type="NCBI Taxonomy" id="249248"/>
    <lineage>
        <taxon>Eukaryota</taxon>
        <taxon>Metazoa</taxon>
        <taxon>Spiralia</taxon>
        <taxon>Gnathifera</taxon>
        <taxon>Rotifera</taxon>
        <taxon>Eurotatoria</taxon>
        <taxon>Bdelloidea</taxon>
        <taxon>Adinetida</taxon>
        <taxon>Adinetidae</taxon>
        <taxon>Adineta</taxon>
    </lineage>
</organism>
<dbReference type="InterPro" id="IPR043160">
    <property type="entry name" value="Dynein_C_barrel"/>
</dbReference>
<keyword evidence="10" id="KW-0067">ATP-binding</keyword>
<name>A0A814RJ14_ADIRI</name>
<feature type="coiled-coil region" evidence="18">
    <location>
        <begin position="538"/>
        <end position="565"/>
    </location>
</feature>
<feature type="domain" description="AAA+ ATPase" evidence="20">
    <location>
        <begin position="2172"/>
        <end position="2444"/>
    </location>
</feature>
<comment type="similarity">
    <text evidence="3">Belongs to the dynein heavy chain family.</text>
</comment>
<dbReference type="GO" id="GO:0045505">
    <property type="term" value="F:dynein intermediate chain binding"/>
    <property type="evidence" value="ECO:0007669"/>
    <property type="project" value="InterPro"/>
</dbReference>
<dbReference type="GO" id="GO:0060271">
    <property type="term" value="P:cilium assembly"/>
    <property type="evidence" value="ECO:0007669"/>
    <property type="project" value="UniProtKB-ARBA"/>
</dbReference>
<evidence type="ECO:0000256" key="12">
    <source>
        <dbReference type="ARBA" id="ARBA00023054"/>
    </source>
</evidence>
<dbReference type="PANTHER" id="PTHR46532:SF4">
    <property type="entry name" value="AAA+ ATPASE DOMAIN-CONTAINING PROTEIN"/>
    <property type="match status" value="1"/>
</dbReference>
<keyword evidence="11" id="KW-0243">Dynein</keyword>
<dbReference type="Pfam" id="PF12777">
    <property type="entry name" value="MT"/>
    <property type="match status" value="1"/>
</dbReference>
<dbReference type="Pfam" id="PF12774">
    <property type="entry name" value="AAA_6"/>
    <property type="match status" value="1"/>
</dbReference>
<dbReference type="FunFam" id="1.20.1270.280:FF:000004">
    <property type="entry name" value="Cytoplasmic dynein heavy chain 2"/>
    <property type="match status" value="1"/>
</dbReference>
<dbReference type="Gene3D" id="1.10.8.720">
    <property type="entry name" value="Region D6 of dynein motor"/>
    <property type="match status" value="1"/>
</dbReference>
<dbReference type="InterPro" id="IPR054354">
    <property type="entry name" value="DYNC2H1-like_lid"/>
</dbReference>
<dbReference type="GO" id="GO:0007018">
    <property type="term" value="P:microtubule-based movement"/>
    <property type="evidence" value="ECO:0007669"/>
    <property type="project" value="InterPro"/>
</dbReference>
<dbReference type="GO" id="GO:0051959">
    <property type="term" value="F:dynein light intermediate chain binding"/>
    <property type="evidence" value="ECO:0007669"/>
    <property type="project" value="InterPro"/>
</dbReference>
<dbReference type="Gene3D" id="3.10.490.20">
    <property type="match status" value="1"/>
</dbReference>
<protein>
    <recommendedName>
        <fullName evidence="5">Dynein heavy chain, cytoplasmic</fullName>
    </recommendedName>
    <alternativeName>
        <fullName evidence="17">Dynein heavy chain, cytosolic</fullName>
    </alternativeName>
</protein>
<dbReference type="InterPro" id="IPR024743">
    <property type="entry name" value="Dynein_HC_stalk"/>
</dbReference>
<dbReference type="InterPro" id="IPR042228">
    <property type="entry name" value="Dynein_linker_3"/>
</dbReference>
<dbReference type="EMBL" id="CAJNOJ010000110">
    <property type="protein sequence ID" value="CAF1133122.1"/>
    <property type="molecule type" value="Genomic_DNA"/>
</dbReference>
<keyword evidence="7" id="KW-0493">Microtubule</keyword>
<keyword evidence="15" id="KW-0206">Cytoskeleton</keyword>
<dbReference type="Gene3D" id="1.10.472.130">
    <property type="match status" value="1"/>
</dbReference>
<reference evidence="21" key="1">
    <citation type="submission" date="2021-02" db="EMBL/GenBank/DDBJ databases">
        <authorList>
            <person name="Nowell W R."/>
        </authorList>
    </citation>
    <scope>NUCLEOTIDE SEQUENCE</scope>
</reference>
<dbReference type="InterPro" id="IPR013602">
    <property type="entry name" value="Dynein_heavy_linker"/>
</dbReference>
<dbReference type="FunFam" id="1.10.8.710:FF:000001">
    <property type="entry name" value="Dynein axonemal heavy chain 2"/>
    <property type="match status" value="1"/>
</dbReference>
<evidence type="ECO:0000256" key="13">
    <source>
        <dbReference type="ARBA" id="ARBA00023069"/>
    </source>
</evidence>
<dbReference type="InterPro" id="IPR035706">
    <property type="entry name" value="AAA_9"/>
</dbReference>
<evidence type="ECO:0000256" key="2">
    <source>
        <dbReference type="ARBA" id="ARBA00004522"/>
    </source>
</evidence>
<dbReference type="InterPro" id="IPR041228">
    <property type="entry name" value="Dynein_C"/>
</dbReference>
<evidence type="ECO:0000256" key="5">
    <source>
        <dbReference type="ARBA" id="ARBA00022197"/>
    </source>
</evidence>
<dbReference type="FunFam" id="3.40.50.300:FF:000517">
    <property type="entry name" value="Cytoplasmic dynein heavy chain 1"/>
    <property type="match status" value="1"/>
</dbReference>
<dbReference type="Pfam" id="PF18199">
    <property type="entry name" value="Dynein_C"/>
    <property type="match status" value="1"/>
</dbReference>
<dbReference type="InterPro" id="IPR003593">
    <property type="entry name" value="AAA+_ATPase"/>
</dbReference>
<dbReference type="PANTHER" id="PTHR46532">
    <property type="entry name" value="MALE FERTILITY FACTOR KL5"/>
    <property type="match status" value="1"/>
</dbReference>
<evidence type="ECO:0000256" key="17">
    <source>
        <dbReference type="ARBA" id="ARBA00033439"/>
    </source>
</evidence>
<dbReference type="GO" id="GO:0005524">
    <property type="term" value="F:ATP binding"/>
    <property type="evidence" value="ECO:0007669"/>
    <property type="project" value="UniProtKB-KW"/>
</dbReference>
<dbReference type="FunFam" id="3.40.50.300:FF:000122">
    <property type="entry name" value="Cytoplasmic dynein 1 heavy chain"/>
    <property type="match status" value="1"/>
</dbReference>
<comment type="caution">
    <text evidence="21">The sequence shown here is derived from an EMBL/GenBank/DDBJ whole genome shotgun (WGS) entry which is preliminary data.</text>
</comment>
<dbReference type="FunFam" id="1.10.8.720:FF:000003">
    <property type="entry name" value="Cytoplasmic dynein heavy chain 2"/>
    <property type="match status" value="1"/>
</dbReference>
<feature type="compositionally biased region" description="Low complexity" evidence="19">
    <location>
        <begin position="1"/>
        <end position="12"/>
    </location>
</feature>
<dbReference type="Gene3D" id="1.10.287.2620">
    <property type="match status" value="1"/>
</dbReference>
<dbReference type="InterPro" id="IPR042219">
    <property type="entry name" value="AAA_lid_11_sf"/>
</dbReference>
<dbReference type="OrthoDB" id="14187at2759"/>
<dbReference type="Pfam" id="PF08393">
    <property type="entry name" value="DHC_N2"/>
    <property type="match status" value="1"/>
</dbReference>
<dbReference type="SMART" id="SM00382">
    <property type="entry name" value="AAA"/>
    <property type="match status" value="4"/>
</dbReference>
<dbReference type="Gene3D" id="3.40.50.300">
    <property type="entry name" value="P-loop containing nucleotide triphosphate hydrolases"/>
    <property type="match status" value="5"/>
</dbReference>
<evidence type="ECO:0000256" key="15">
    <source>
        <dbReference type="ARBA" id="ARBA00023212"/>
    </source>
</evidence>
<keyword evidence="13" id="KW-0969">Cilium</keyword>
<dbReference type="Gene3D" id="1.20.140.100">
    <property type="entry name" value="Dynein heavy chain, N-terminal domain 2"/>
    <property type="match status" value="1"/>
</dbReference>
<evidence type="ECO:0000256" key="1">
    <source>
        <dbReference type="ARBA" id="ARBA00004245"/>
    </source>
</evidence>
<dbReference type="Gene3D" id="1.10.8.1220">
    <property type="match status" value="1"/>
</dbReference>
<dbReference type="FunFam" id="1.10.8.1220:FF:000002">
    <property type="entry name" value="cytoplasmic dynein 1 heavy chain 1-like"/>
    <property type="match status" value="1"/>
</dbReference>
<dbReference type="InterPro" id="IPR041658">
    <property type="entry name" value="AAA_lid_11"/>
</dbReference>
<dbReference type="Proteomes" id="UP000663852">
    <property type="component" value="Unassembled WGS sequence"/>
</dbReference>
<evidence type="ECO:0000256" key="4">
    <source>
        <dbReference type="ARBA" id="ARBA00011655"/>
    </source>
</evidence>
<evidence type="ECO:0000313" key="22">
    <source>
        <dbReference type="Proteomes" id="UP000663852"/>
    </source>
</evidence>
<dbReference type="Pfam" id="PF18198">
    <property type="entry name" value="AAA_lid_11"/>
    <property type="match status" value="1"/>
</dbReference>
<dbReference type="Pfam" id="PF12775">
    <property type="entry name" value="AAA_7"/>
    <property type="match status" value="1"/>
</dbReference>
<feature type="region of interest" description="Disordered" evidence="19">
    <location>
        <begin position="1"/>
        <end position="22"/>
    </location>
</feature>
<dbReference type="Pfam" id="PF17852">
    <property type="entry name" value="Dynein_AAA_lid"/>
    <property type="match status" value="1"/>
</dbReference>
<dbReference type="InterPro" id="IPR043157">
    <property type="entry name" value="Dynein_AAA1S"/>
</dbReference>
<dbReference type="InterPro" id="IPR027417">
    <property type="entry name" value="P-loop_NTPase"/>
</dbReference>
<evidence type="ECO:0000256" key="14">
    <source>
        <dbReference type="ARBA" id="ARBA00023175"/>
    </source>
</evidence>
<evidence type="ECO:0000313" key="21">
    <source>
        <dbReference type="EMBL" id="CAF1133122.1"/>
    </source>
</evidence>
<dbReference type="Pfam" id="PF12781">
    <property type="entry name" value="AAA_9"/>
    <property type="match status" value="1"/>
</dbReference>
<accession>A0A814RJ14</accession>
<dbReference type="Pfam" id="PF08385">
    <property type="entry name" value="DHC_N1"/>
    <property type="match status" value="1"/>
</dbReference>
<dbReference type="FunFam" id="1.20.58.1120:FF:000003">
    <property type="entry name" value="Cytoplasmic dynein heavy chain 1"/>
    <property type="match status" value="1"/>
</dbReference>
<feature type="domain" description="AAA+ ATPase" evidence="20">
    <location>
        <begin position="1883"/>
        <end position="2023"/>
    </location>
</feature>
<dbReference type="Gene3D" id="1.20.920.20">
    <property type="match status" value="3"/>
</dbReference>
<dbReference type="GO" id="GO:0005874">
    <property type="term" value="C:microtubule"/>
    <property type="evidence" value="ECO:0007669"/>
    <property type="project" value="UniProtKB-KW"/>
</dbReference>
<evidence type="ECO:0000256" key="7">
    <source>
        <dbReference type="ARBA" id="ARBA00022701"/>
    </source>
</evidence>
<dbReference type="Gene3D" id="1.20.920.30">
    <property type="match status" value="1"/>
</dbReference>
<dbReference type="FunFam" id="3.10.490.20:FF:000004">
    <property type="entry name" value="Cytoplasmic dynein heavy chain 2"/>
    <property type="match status" value="1"/>
</dbReference>
<dbReference type="InterPro" id="IPR024317">
    <property type="entry name" value="Dynein_heavy_chain_D4_dom"/>
</dbReference>
<evidence type="ECO:0000256" key="6">
    <source>
        <dbReference type="ARBA" id="ARBA00022490"/>
    </source>
</evidence>
<feature type="domain" description="AAA+ ATPase" evidence="20">
    <location>
        <begin position="2551"/>
        <end position="2702"/>
    </location>
</feature>
<dbReference type="InterPro" id="IPR041466">
    <property type="entry name" value="Dynein_AAA5_ext"/>
</dbReference>
<dbReference type="FunFam" id="1.10.287.2620:FF:000001">
    <property type="entry name" value="Cytoplasmic dynein heavy chain 1"/>
    <property type="match status" value="1"/>
</dbReference>
<dbReference type="SUPFAM" id="SSF52540">
    <property type="entry name" value="P-loop containing nucleoside triphosphate hydrolases"/>
    <property type="match status" value="4"/>
</dbReference>
<dbReference type="GO" id="GO:0005858">
    <property type="term" value="C:axonemal dynein complex"/>
    <property type="evidence" value="ECO:0007669"/>
    <property type="project" value="TreeGrafter"/>
</dbReference>
<keyword evidence="14" id="KW-0505">Motor protein</keyword>
<dbReference type="InterPro" id="IPR042222">
    <property type="entry name" value="Dynein_2_N"/>
</dbReference>
<evidence type="ECO:0000256" key="19">
    <source>
        <dbReference type="SAM" id="MobiDB-lite"/>
    </source>
</evidence>
<evidence type="ECO:0000259" key="20">
    <source>
        <dbReference type="SMART" id="SM00382"/>
    </source>
</evidence>
<dbReference type="FunFam" id="1.20.920.20:FF:000002">
    <property type="entry name" value="Cytoplasmic dynein 1 heavy chain"/>
    <property type="match status" value="1"/>
</dbReference>
<sequence>MLSDETNTNNNNAPNSTGKMQSTAEIQQFTAYLLRVVPLAADLNSMNETEEFKRALEEKASAIDGVRRFLSDPQCVVLFIRIVQPGKDEEQDGVDGADTNGNSSIQFEFSTETTYAAQKGMSIALMKITPTIDMDKKISQQIHLATFTNRAPAEVFRTFLSQAMAPYLKSFLRQQKERDREKSIVVLEEKLNELEANLLQMNQTVSIPDVILVPHASVAQAIRQCQEKNQRPNVDFFREKVEDSNFLNQLQATVNRWIREIQKVTKLERDPSTGSAMQEVTFWLNIERALYKIQEQMGSTEVQLTLDALKLGKRFHATISFDSDTGLKEAMDKVKNYNMLMKDFPMHDLLSANDLPKIKNSISVIFNHLKRVRNTRYPINRILRLIEAISRDLNTQMIKILSTTHLIEIPISNFDHIVNECMEIFSLWDEEYEKLQGLLRDMTKKNAVNAQQLKQAWKITPEHKKLQARLEQVKQFRRQHEQFRSVIERLLSKQSVVESSPGAVQLVDQTDSNAVQEIQQAFESLKHIDILECSPEGTQMWNDTMKIYEERIEKVERRITARLREQLAKARNANEMFQIFARFHDLLIRQHIRNAIREYQTQLIQRVKIDIDQLHEKFKAKYSASKAMKMSRITVDIPVTTGSIIWAKQIEKQLVRYLKRVEDVLGSGWEQHVDGQRLKFEGDSFKQRLNTAPIFEDWLEKVSKKSMSVVGFIFSLETVRAAKGNVLRLKVNFTPEIIMLTKEVRNLKWLGYRVPLPLVNKAHQANQLYPYAVGLLENVRAYDVSNSKLNTDHGQDYLVGSMKRDIQNLITEGTKLTWESYKLEPYVQRCIEAFTKYNENVDEIIRLDNLMFESIDQLNKCSYEINTFAELLEQTQKVVDEFCLHDYSNFPKWIAVIDGKVERNLFDRLQAAITLWNQALIRREKGKLKEKRRMRLKKIILEIRIVNQMLVLVPPFESAREQLFNSFFDCQSVITSQKRIKSSRYHVNADIEPEEEDLTYNDLFLKFPEESSISIGAAYDAIEQLLVEAETYFQGWLKYQVLWDLEPNVVFERLGTNIQSWFECLKDIKESRKTLDTQETYKSFGPLIIDFSKIQSKIGVKYDNWHQDLLRKFGQIIQTVTNDFYTHISEHQNNLETKSLESGSLDESVQLMETIDVVRENQAENELKIKQLLEAQRLLERQRYSFPDNWTSIDTVQNSWVSMNDMLKRKEQVINTKLDTIQEKVKVEAQIIDTKTKEILEDWSTKKPIGGDLKPRDAIRQLASYENKLNEQLEKRATLNKAKQSVKIQESGHVDHYEKRLRADLAELEEIRNVWKSLENVCNRLEELKDIQWLTVQPKKLKANLEEQLASMSAMVSSVKNYHSYNAVKSNIENYLKMIPFINELKSEALKERHWKDMIKILDLSMTWNNMADVTLRDIWEQADNLKKNEQQLRDIMTSAQGEKALEEFLKQISEQWKVYQLELIDYQKKCKVIKSWDDLFTRAKENLSNILSMKLSPYFKAFEAETLSWEDKLNRIINIFDIWIDVQRRWVYLEGIFTSSTAIAQLSPNESQKFQSVANEFVGLLKKVEKSSLVLDVIAIPNVQKLLERLADSLTKIQKALGEYLERQRAAFPRFYFIGDEDLLEMIGNSNNLLRLQKHFKKMFAGVHALIINEEDSSVIEGVQSKEGELVKFFNQISIKQHPNINDWLTRVEKEISLTLAKLLAQSIPQLITLQKNVNDTQGFINWLDQYQAQLVVLAFQVSWSESIERFLHDKNVDLQPALRQIEATLGMLADLVLADQPTVRRRKLEHLIIEHVHKRDVTRSLIDKKVDSATNFEWLAQMRLYFEPSNQNVLEQLKIRMANAEFHYGFEYLGLQDRLVQTPLTDRCFLTMTQALHAKFGGSPFGPAGTGKTESVKALGNALGRFVLVFNCDEAFDFQAMGRIFVGLCQVGAWGCFDEFNRLEERMLSAVSQQIQTIQEALRQQSSANKSTLKIELVGKTITVNSNMAIFITMNPGYAGRSNLPDNLKMLFRSLAMTVPDKVLIAQVMLYSQGFRQAEVLSKKIVPLFTLLSEQLSNQSHYDFGLRSLKSVLVMAGNIKREKIKNETANEDEQEIVIQAIMDSFVPRLVADDLVLLNSLLNDVFPNATYNRPSMARLREEIENAAKELFLVCEDLWVEKVLQLYQITNLNHGLMFVGPTSCGKTMAWRVLLTALNRIENSDGQAHIIDPKAISKDDLYGYMDQNTREWTDGLFTHILRKIIDNLRGELTKRQWIIFDGDVDPEWVENLNSVLDDNKLLTLPNGERLALPPNVRVMFEVQDLRHATLATVSRTGMVWFNQQTVTSAMLLQYYLNRIRQESVFDVINQDDPNSKDTVIQSSDENKANILQIQNRVADLLEPYCSKENGLILDTLDYAGEKQAHIMDFLPARCLQTLFSMLNHVIRTIIKRQLFSADRTTPLSDKQIEQYLVKSLIISMIWSFSGDSKLKYRQQLGEFIMNTIKNSNISSPADKSLPIIDFEVNSEGEWESWLVKVPTMELEGNKVDASDLVIPTIDTIRHETLLYTWLNEHKPLLLCGPPGSGKTMTLFSALRSLPACEVVGLNFSCATTPELILKTFAHYCEYKKTATSGVVLAPSQLGKWIIVFCDEINLPDEDKYGTQRVIAFLRQCIEHGGFYRTSDHTWIRLERIQFVGACNPPTDPGRKPLSHRFLRHCPLVYVDYPGELSLKQIYGTFNRAMLKKFSNLKSSADALTNAMVEFFLMTQEQFTVDQQPHYVYSPREMTRWVRGINEAIRNVQSLNVEDLVRLWAHEALRLFHDRLIYDYERQWTEKAIDDIAAKHFGNVDLNVALKRPILFSDWLAGHYASIDEEELRQYIQGRLKIYYEEEVGIHLVLFNQVLDQVLRIDRVFRQPQGHLLLIGLSGTGKATLCRFVSWLNQISFFQLKVHNKYTAADFDDDLRQLLRRSGCKGEKIVFLLDESNVMDSSFLERMNTLLANGEVPGLFEGDEYSALLTLCKEGAQRQGLMLDSNDELYKWFTIQVMRNLHVVFTMNPSANGLRDRASTSPALFNRCVLDWLGDWSLDAYYHVASELAQSVDIQKADYTAPKTLSRLVASLPVEPTYRDVINNAFVFVHQSLHKLNETLRKKGSTTKTIIITPSHFLDAIQHFIKITAEKRTEIEETRQHLIVGLDKIHETVVQVEQLQTSLADKRKELNDKNEEANLKLKQMVHDQQEAEKKRISSQELQVVLVKQQEQIAEKRKIVMQDLDKVEPAVQEAQQAVKSIKKQNLVEIKNLNNPPQGVKLTLESICLLLGEETTDWKSIRSIMMRENFISTIVNFDTDNITPAIVNKMKTKYLNNPDYSYDKVNRASAACGPLVKWATAQLTYADMLSKVEPLRNELKSLEKEAEKKVADMQQTNDLIATLETSIAQYKTEYADLISAAQAIKTDLSQVESKVERSIALIKNLSLEKVRWETTSESYQTQLATLIGDGFLISTFLAYTGYFDQMTRQILYQQWQNHLDKARIPFKHDLARVEYVSDADERLRWEMNMLPSDDLCRENAVMLKRFTRYPLIIDPSGQAFEFLYREYREKNIVQTSFMDVNFRKQLESALRFGTTLFIHDAENFDPLINPVLIRDLRRTSGRVLITIGDKDIDFSPTFRMFLFTRDSDAEFGPDVCSRVTFVNFTVTRSSLQSQCLYKILRAERPDIDAKRSDLMKLQGEFAAKLRHLEDNLLKVLNESEGTILDNDKVIATLEKIKTEASEIMQKVEETDVILNEVEKVSHEYLPMAKACSSIFFTLSSLSAIHMLYQYSLRFFMEIFEHILYHNKRLESITDSAQRLDIILKSLFETIFVRVSRGMLHRDRVTLAVQLTRIYLKNIIGENMAFENEFFEMAQALEENAEMLNIQNKLSEPQKRALSHLAANVPPFKNLQRKIESSSVAFDEWVSSTDVATQVPVFWENTGDKTNPINTAVYAMLLTRAVRPDRLILAAKLFVESVFGPEFTQKADALLNLEQIINEEIHGLTPILLCSVPGHDASNRVEELATNLNKKLTSIAIGSAEGFTLAEQAITSASKQGDWVLLKNVHLAPQWLKELEKKLHSLKPQESFRLFLSTEIHPKLPTSLLRMGLCLVFEPATGIRASLMRTLNEFSGTRMERVPHIRAKAYFRLAWLHALVTERLRYTPLGWSKHYEINESDLRFACDTIDQWIRGEGKEDVAWDALRYLVASCIYGGRLDNRFDQRLLASFVGKFFCQESLNSSYPLIKDDASSLSIPIPQDTTKAKYVEWVKNLPAHEKPTWLGLPDNAEKVLLISEGSKFAIDLLKCDQADETALTIDLDTSERKEEGDDAGRPAWMVHVQHTTQNWQKLLPKGLPTMKRTSENIKDPLFRCVEREVNFAANLLRAVRQDLADIQAVCDGSKKQTNDTRDILNNLSKGITPPTWKKYRVPPRISAMQWMSDFVARLKQLDKLATLTTNEGVQSLRKVEMWLGGLFTPEAYLTATRQCAAQTLQVSLEELVMHVHMMDQPSQVDAKKENTFLITGLKLQGASCRNNTLFYSSAILDDIPLLTIEWKMPNDPTLASKKTDQQEVTLPVYGNGLRTELLCTINVKAGQSNTSEFHFYERGVAVLASSLDTNHFDPTRNGSNIDDVVLMTKYLKSAYPFGITAETYY</sequence>
<proteinExistence type="inferred from homology"/>
<dbReference type="GO" id="GO:0008104">
    <property type="term" value="P:intracellular protein localization"/>
    <property type="evidence" value="ECO:0007669"/>
    <property type="project" value="UniProtKB-ARBA"/>
</dbReference>
<keyword evidence="16" id="KW-0966">Cell projection</keyword>
<comment type="subcellular location">
    <subcellularLocation>
        <location evidence="2">Cell projection</location>
        <location evidence="2">Cilium membrane</location>
        <topology evidence="2">Peripheral membrane protein</topology>
        <orientation evidence="2">Cytoplasmic side</orientation>
    </subcellularLocation>
    <subcellularLocation>
        <location evidence="1">Cytoplasm</location>
        <location evidence="1">Cytoskeleton</location>
    </subcellularLocation>
</comment>
<keyword evidence="12 18" id="KW-0175">Coiled coil</keyword>
<evidence type="ECO:0000256" key="10">
    <source>
        <dbReference type="ARBA" id="ARBA00022840"/>
    </source>
</evidence>
<dbReference type="Gene3D" id="1.10.8.710">
    <property type="match status" value="1"/>
</dbReference>
<dbReference type="InterPro" id="IPR035699">
    <property type="entry name" value="AAA_6"/>
</dbReference>
<feature type="compositionally biased region" description="Polar residues" evidence="19">
    <location>
        <begin position="13"/>
        <end position="22"/>
    </location>
</feature>
<dbReference type="InterPro" id="IPR004273">
    <property type="entry name" value="Dynein_heavy_D6_P-loop"/>
</dbReference>
<dbReference type="GO" id="GO:0060170">
    <property type="term" value="C:ciliary membrane"/>
    <property type="evidence" value="ECO:0007669"/>
    <property type="project" value="UniProtKB-SubCell"/>
</dbReference>
<dbReference type="InterPro" id="IPR026983">
    <property type="entry name" value="DHC"/>
</dbReference>
<dbReference type="Gene3D" id="6.10.140.1060">
    <property type="match status" value="1"/>
</dbReference>
<evidence type="ECO:0000256" key="18">
    <source>
        <dbReference type="SAM" id="Coils"/>
    </source>
</evidence>
<gene>
    <name evidence="21" type="ORF">EDS130_LOCUS21681</name>
</gene>
<dbReference type="InterPro" id="IPR013594">
    <property type="entry name" value="Dynein_heavy_tail"/>
</dbReference>
<feature type="coiled-coil region" evidence="18">
    <location>
        <begin position="3369"/>
        <end position="3417"/>
    </location>
</feature>
<dbReference type="FunFam" id="3.20.180.20:FF:000002">
    <property type="entry name" value="Cytoplasmic dynein heavy chain 1"/>
    <property type="match status" value="1"/>
</dbReference>
<dbReference type="Pfam" id="PF03028">
    <property type="entry name" value="Dynein_heavy"/>
    <property type="match status" value="1"/>
</dbReference>
<feature type="domain" description="AAA+ ATPase" evidence="20">
    <location>
        <begin position="2894"/>
        <end position="3060"/>
    </location>
</feature>
<dbReference type="Pfam" id="PF22597">
    <property type="entry name" value="DYN_lid"/>
    <property type="match status" value="1"/>
</dbReference>
<feature type="coiled-coil region" evidence="18">
    <location>
        <begin position="177"/>
        <end position="204"/>
    </location>
</feature>
<dbReference type="Gene3D" id="3.20.180.20">
    <property type="entry name" value="Dynein heavy chain, N-terminal domain 2"/>
    <property type="match status" value="1"/>
</dbReference>
<evidence type="ECO:0000256" key="16">
    <source>
        <dbReference type="ARBA" id="ARBA00023273"/>
    </source>
</evidence>
<keyword evidence="9" id="KW-0547">Nucleotide-binding</keyword>
<dbReference type="Gene3D" id="1.20.1270.280">
    <property type="match status" value="1"/>
</dbReference>
<dbReference type="Gene3D" id="1.20.58.1120">
    <property type="match status" value="1"/>
</dbReference>
<dbReference type="FunFam" id="1.20.140.100:FF:000002">
    <property type="entry name" value="Cytoplasmic dynein heavy chain 1"/>
    <property type="match status" value="1"/>
</dbReference>
<dbReference type="CDD" id="cd00009">
    <property type="entry name" value="AAA"/>
    <property type="match status" value="1"/>
</dbReference>
<dbReference type="GO" id="GO:0008569">
    <property type="term" value="F:minus-end-directed microtubule motor activity"/>
    <property type="evidence" value="ECO:0007669"/>
    <property type="project" value="InterPro"/>
</dbReference>
<keyword evidence="6" id="KW-0963">Cytoplasm</keyword>
<dbReference type="FunFam" id="3.40.50.300:FF:000071">
    <property type="entry name" value="Cytoplasmic dynein heavy chain 1"/>
    <property type="match status" value="1"/>
</dbReference>
<comment type="subunit">
    <text evidence="4">Consists of at least two heavy chains and a number of intermediate and light chains.</text>
</comment>
<evidence type="ECO:0000256" key="11">
    <source>
        <dbReference type="ARBA" id="ARBA00023017"/>
    </source>
</evidence>
<feature type="coiled-coil region" evidence="18">
    <location>
        <begin position="3182"/>
        <end position="3220"/>
    </location>
</feature>
<keyword evidence="8" id="KW-0677">Repeat</keyword>
<evidence type="ECO:0000256" key="8">
    <source>
        <dbReference type="ARBA" id="ARBA00022737"/>
    </source>
</evidence>
<dbReference type="FunFam" id="3.40.50.300:FF:000373">
    <property type="entry name" value="Cytoplasmic dynein heavy chain 2"/>
    <property type="match status" value="1"/>
</dbReference>
<dbReference type="Pfam" id="PF12780">
    <property type="entry name" value="AAA_8"/>
    <property type="match status" value="1"/>
</dbReference>
<evidence type="ECO:0000256" key="3">
    <source>
        <dbReference type="ARBA" id="ARBA00008887"/>
    </source>
</evidence>
<feature type="coiled-coil region" evidence="18">
    <location>
        <begin position="1262"/>
        <end position="1328"/>
    </location>
</feature>